<dbReference type="Gene3D" id="3.30.70.790">
    <property type="entry name" value="UreE, C-terminal domain"/>
    <property type="match status" value="1"/>
</dbReference>
<feature type="transmembrane region" description="Helical" evidence="1">
    <location>
        <begin position="105"/>
        <end position="124"/>
    </location>
</feature>
<dbReference type="EMBL" id="CP002546">
    <property type="protein sequence ID" value="ADY58417.1"/>
    <property type="molecule type" value="Genomic_DNA"/>
</dbReference>
<sequence>MVDRTERLVTIETRLGSAEANLARIALEEENIRSFCADELTTEMAWHLSNAIGGTKLMVAERDAERACRILAEKQIFRPEMNGRSQTEADGSTAPFSLHATLRRALRASVFGFAFPPLTVYALWQLVKISKSDEELSPTQHRKFVLAMAFCMLQLVFLFILFRIGAFLP</sequence>
<dbReference type="InterPro" id="IPR011322">
    <property type="entry name" value="N-reg_PII-like_a/b"/>
</dbReference>
<dbReference type="AlphaFoldDB" id="F0SHH9"/>
<evidence type="ECO:0000313" key="3">
    <source>
        <dbReference type="EMBL" id="ADY58417.1"/>
    </source>
</evidence>
<dbReference type="Pfam" id="PF09413">
    <property type="entry name" value="DUF2007"/>
    <property type="match status" value="1"/>
</dbReference>
<proteinExistence type="predicted"/>
<feature type="transmembrane region" description="Helical" evidence="1">
    <location>
        <begin position="144"/>
        <end position="168"/>
    </location>
</feature>
<keyword evidence="1" id="KW-0472">Membrane</keyword>
<feature type="domain" description="DUF2007" evidence="2">
    <location>
        <begin position="18"/>
        <end position="73"/>
    </location>
</feature>
<dbReference type="KEGG" id="pbs:Plabr_0793"/>
<name>F0SHH9_RUBBR</name>
<protein>
    <recommendedName>
        <fullName evidence="2">DUF2007 domain-containing protein</fullName>
    </recommendedName>
</protein>
<dbReference type="Proteomes" id="UP000006860">
    <property type="component" value="Chromosome"/>
</dbReference>
<keyword evidence="4" id="KW-1185">Reference proteome</keyword>
<dbReference type="HOGENOM" id="CLU_1625828_0_0_0"/>
<evidence type="ECO:0000256" key="1">
    <source>
        <dbReference type="SAM" id="Phobius"/>
    </source>
</evidence>
<dbReference type="InterPro" id="IPR018551">
    <property type="entry name" value="DUF2007"/>
</dbReference>
<evidence type="ECO:0000259" key="2">
    <source>
        <dbReference type="Pfam" id="PF09413"/>
    </source>
</evidence>
<gene>
    <name evidence="3" type="ordered locus">Plabr_0793</name>
</gene>
<keyword evidence="1" id="KW-1133">Transmembrane helix</keyword>
<dbReference type="STRING" id="756272.Plabr_0793"/>
<evidence type="ECO:0000313" key="4">
    <source>
        <dbReference type="Proteomes" id="UP000006860"/>
    </source>
</evidence>
<dbReference type="OrthoDB" id="286860at2"/>
<keyword evidence="1" id="KW-0812">Transmembrane</keyword>
<organism evidence="3 4">
    <name type="scientific">Rubinisphaera brasiliensis (strain ATCC 49424 / DSM 5305 / JCM 21570 / IAM 15109 / NBRC 103401 / IFAM 1448)</name>
    <name type="common">Planctomyces brasiliensis</name>
    <dbReference type="NCBI Taxonomy" id="756272"/>
    <lineage>
        <taxon>Bacteria</taxon>
        <taxon>Pseudomonadati</taxon>
        <taxon>Planctomycetota</taxon>
        <taxon>Planctomycetia</taxon>
        <taxon>Planctomycetales</taxon>
        <taxon>Planctomycetaceae</taxon>
        <taxon>Rubinisphaera</taxon>
    </lineage>
</organism>
<accession>F0SHH9</accession>
<dbReference type="SUPFAM" id="SSF54913">
    <property type="entry name" value="GlnB-like"/>
    <property type="match status" value="1"/>
</dbReference>
<dbReference type="RefSeq" id="WP_013627157.1">
    <property type="nucleotide sequence ID" value="NC_015174.1"/>
</dbReference>
<reference evidence="4" key="1">
    <citation type="submission" date="2011-02" db="EMBL/GenBank/DDBJ databases">
        <title>The complete genome of Planctomyces brasiliensis DSM 5305.</title>
        <authorList>
            <person name="Lucas S."/>
            <person name="Copeland A."/>
            <person name="Lapidus A."/>
            <person name="Bruce D."/>
            <person name="Goodwin L."/>
            <person name="Pitluck S."/>
            <person name="Kyrpides N."/>
            <person name="Mavromatis K."/>
            <person name="Pagani I."/>
            <person name="Ivanova N."/>
            <person name="Ovchinnikova G."/>
            <person name="Lu M."/>
            <person name="Detter J.C."/>
            <person name="Han C."/>
            <person name="Land M."/>
            <person name="Hauser L."/>
            <person name="Markowitz V."/>
            <person name="Cheng J.-F."/>
            <person name="Hugenholtz P."/>
            <person name="Woyke T."/>
            <person name="Wu D."/>
            <person name="Tindall B."/>
            <person name="Pomrenke H.G."/>
            <person name="Brambilla E."/>
            <person name="Klenk H.-P."/>
            <person name="Eisen J.A."/>
        </authorList>
    </citation>
    <scope>NUCLEOTIDE SEQUENCE [LARGE SCALE GENOMIC DNA]</scope>
    <source>
        <strain evidence="4">ATCC 49424 / DSM 5305 / JCM 21570 / NBRC 103401 / IFAM 1448</strain>
    </source>
</reference>